<dbReference type="Gene3D" id="3.90.226.10">
    <property type="entry name" value="2-enoyl-CoA Hydratase, Chain A, domain 1"/>
    <property type="match status" value="1"/>
</dbReference>
<accession>A0A395JGY4</accession>
<dbReference type="Pfam" id="PF03572">
    <property type="entry name" value="Peptidase_S41"/>
    <property type="match status" value="1"/>
</dbReference>
<dbReference type="GO" id="GO:0008236">
    <property type="term" value="F:serine-type peptidase activity"/>
    <property type="evidence" value="ECO:0007669"/>
    <property type="project" value="InterPro"/>
</dbReference>
<proteinExistence type="predicted"/>
<dbReference type="InterPro" id="IPR029045">
    <property type="entry name" value="ClpP/crotonase-like_dom_sf"/>
</dbReference>
<organism evidence="3 4">
    <name type="scientific">Arenicella xantha</name>
    <dbReference type="NCBI Taxonomy" id="644221"/>
    <lineage>
        <taxon>Bacteria</taxon>
        <taxon>Pseudomonadati</taxon>
        <taxon>Pseudomonadota</taxon>
        <taxon>Gammaproteobacteria</taxon>
        <taxon>Arenicellales</taxon>
        <taxon>Arenicellaceae</taxon>
        <taxon>Arenicella</taxon>
    </lineage>
</organism>
<sequence>MKISLIPALLLLVVLSSYSNDDAFDSKLAWNEMVSTLQSDYAYLDKVEHDFKNLTDLFYVKALATKSPKEFVDVSQSFLRNFQDPHLNISPLDPDDYIVYPTGSDIYAEIKGEEIYIIDVKANSSAYEQGIRSGMIVKSIDGLAFQTTIEAVTGLSADNLSKEQQAYAINIALGGKRYQSRTLTVSTDNGVKTYNLDPSYDRINKFKNGPKVTHREINGIGYIRFNNALGDDDSVTEFRSAIKTLEQTKGLIIDLRNTPSGGNTGVAEPILGHFTKTERPYQLYKTQQSGQHYSDASFQKAIAFPQAPFIDKPFVVLAGRWTGSMGEGMTIGLDALGAKAILGAPMADLLGGIKQIQLIESNATLSLGFERLYHIDGRFREDFEPTIFIKSADTDEKGGDITLLKALEVLIDN</sequence>
<keyword evidence="3" id="KW-0645">Protease</keyword>
<keyword evidence="1" id="KW-0732">Signal</keyword>
<name>A0A395JGY4_9GAMM</name>
<dbReference type="Proteomes" id="UP000253083">
    <property type="component" value="Unassembled WGS sequence"/>
</dbReference>
<evidence type="ECO:0000256" key="1">
    <source>
        <dbReference type="SAM" id="SignalP"/>
    </source>
</evidence>
<feature type="domain" description="Tail specific protease" evidence="2">
    <location>
        <begin position="220"/>
        <end position="386"/>
    </location>
</feature>
<evidence type="ECO:0000313" key="3">
    <source>
        <dbReference type="EMBL" id="RBP48799.1"/>
    </source>
</evidence>
<reference evidence="3 4" key="1">
    <citation type="submission" date="2018-06" db="EMBL/GenBank/DDBJ databases">
        <title>Genomic Encyclopedia of Type Strains, Phase IV (KMG-IV): sequencing the most valuable type-strain genomes for metagenomic binning, comparative biology and taxonomic classification.</title>
        <authorList>
            <person name="Goeker M."/>
        </authorList>
    </citation>
    <scope>NUCLEOTIDE SEQUENCE [LARGE SCALE GENOMIC DNA]</scope>
    <source>
        <strain evidence="3 4">DSM 24032</strain>
    </source>
</reference>
<keyword evidence="3" id="KW-0378">Hydrolase</keyword>
<evidence type="ECO:0000259" key="2">
    <source>
        <dbReference type="Pfam" id="PF03572"/>
    </source>
</evidence>
<dbReference type="Gene3D" id="3.30.750.44">
    <property type="match status" value="1"/>
</dbReference>
<dbReference type="EMBL" id="QNRT01000005">
    <property type="protein sequence ID" value="RBP48799.1"/>
    <property type="molecule type" value="Genomic_DNA"/>
</dbReference>
<dbReference type="OrthoDB" id="9812068at2"/>
<dbReference type="AlphaFoldDB" id="A0A395JGY4"/>
<dbReference type="SUPFAM" id="SSF52096">
    <property type="entry name" value="ClpP/crotonase"/>
    <property type="match status" value="1"/>
</dbReference>
<dbReference type="RefSeq" id="WP_113955396.1">
    <property type="nucleotide sequence ID" value="NZ_QNRT01000005.1"/>
</dbReference>
<protein>
    <submittedName>
        <fullName evidence="3">Carboxyl-terminal processing protease</fullName>
    </submittedName>
</protein>
<dbReference type="InterPro" id="IPR005151">
    <property type="entry name" value="Tail-specific_protease"/>
</dbReference>
<feature type="chain" id="PRO_5017315982" evidence="1">
    <location>
        <begin position="20"/>
        <end position="413"/>
    </location>
</feature>
<dbReference type="GO" id="GO:0006508">
    <property type="term" value="P:proteolysis"/>
    <property type="evidence" value="ECO:0007669"/>
    <property type="project" value="UniProtKB-KW"/>
</dbReference>
<evidence type="ECO:0000313" key="4">
    <source>
        <dbReference type="Proteomes" id="UP000253083"/>
    </source>
</evidence>
<feature type="signal peptide" evidence="1">
    <location>
        <begin position="1"/>
        <end position="19"/>
    </location>
</feature>
<dbReference type="InParanoid" id="A0A395JGY4"/>
<gene>
    <name evidence="3" type="ORF">DFR28_105138</name>
</gene>
<keyword evidence="4" id="KW-1185">Reference proteome</keyword>
<dbReference type="SUPFAM" id="SSF50156">
    <property type="entry name" value="PDZ domain-like"/>
    <property type="match status" value="1"/>
</dbReference>
<comment type="caution">
    <text evidence="3">The sequence shown here is derived from an EMBL/GenBank/DDBJ whole genome shotgun (WGS) entry which is preliminary data.</text>
</comment>
<dbReference type="InterPro" id="IPR036034">
    <property type="entry name" value="PDZ_sf"/>
</dbReference>